<feature type="domain" description="HTH cro/C1-type" evidence="1">
    <location>
        <begin position="9"/>
        <end position="63"/>
    </location>
</feature>
<proteinExistence type="predicted"/>
<dbReference type="InterPro" id="IPR001387">
    <property type="entry name" value="Cro/C1-type_HTH"/>
</dbReference>
<dbReference type="Proteomes" id="UP001255416">
    <property type="component" value="Unassembled WGS sequence"/>
</dbReference>
<keyword evidence="3" id="KW-1185">Reference proteome</keyword>
<dbReference type="SMART" id="SM00530">
    <property type="entry name" value="HTH_XRE"/>
    <property type="match status" value="1"/>
</dbReference>
<evidence type="ECO:0000259" key="1">
    <source>
        <dbReference type="PROSITE" id="PS50943"/>
    </source>
</evidence>
<name>A0ABU3VL89_9RHOB</name>
<dbReference type="InterPro" id="IPR010982">
    <property type="entry name" value="Lambda_DNA-bd_dom_sf"/>
</dbReference>
<dbReference type="RefSeq" id="WP_316782392.1">
    <property type="nucleotide sequence ID" value="NZ_JASMWN010000037.1"/>
</dbReference>
<evidence type="ECO:0000313" key="2">
    <source>
        <dbReference type="EMBL" id="MDU9006948.1"/>
    </source>
</evidence>
<sequence length="292" mass="33243">MASKLSAAIKAGLVLQGISQNHLAGLLDVSSNTVSAWAKDKHLPDKESLPQLVKVFKWSDDKLALLIEDWFENDHGERNYRVSGDEFITARYDGDYERFLADLIALDESTISGISREHEGTPRQWEPIFRQSPYTWRLLTAENEIAGYWQFICLKDAYFQRVLDGSLVDSEISIDMLDFPVVEGAYRGYFIAIATRLQDRSPNSLAILKSSIEKAIVDFARNGVLFSQFCATAFSFEGKRMCELMGMTYQMRHPRASDSEIADIFLIEGRHVAQSYWGRNSIIRQAYQAHFS</sequence>
<dbReference type="CDD" id="cd00093">
    <property type="entry name" value="HTH_XRE"/>
    <property type="match status" value="1"/>
</dbReference>
<dbReference type="Gene3D" id="1.10.260.40">
    <property type="entry name" value="lambda repressor-like DNA-binding domains"/>
    <property type="match status" value="1"/>
</dbReference>
<accession>A0ABU3VL89</accession>
<evidence type="ECO:0000313" key="3">
    <source>
        <dbReference type="Proteomes" id="UP001255416"/>
    </source>
</evidence>
<reference evidence="3" key="1">
    <citation type="submission" date="2023-05" db="EMBL/GenBank/DDBJ databases">
        <title>Sedimentitalea sp. nov. JM2-8.</title>
        <authorList>
            <person name="Huang J."/>
        </authorList>
    </citation>
    <scope>NUCLEOTIDE SEQUENCE [LARGE SCALE GENOMIC DNA]</scope>
    <source>
        <strain evidence="3">KHS03</strain>
    </source>
</reference>
<organism evidence="2 3">
    <name type="scientific">Sedimentitalea todarodis</name>
    <dbReference type="NCBI Taxonomy" id="1631240"/>
    <lineage>
        <taxon>Bacteria</taxon>
        <taxon>Pseudomonadati</taxon>
        <taxon>Pseudomonadota</taxon>
        <taxon>Alphaproteobacteria</taxon>
        <taxon>Rhodobacterales</taxon>
        <taxon>Paracoccaceae</taxon>
        <taxon>Sedimentitalea</taxon>
    </lineage>
</organism>
<comment type="caution">
    <text evidence="2">The sequence shown here is derived from an EMBL/GenBank/DDBJ whole genome shotgun (WGS) entry which is preliminary data.</text>
</comment>
<dbReference type="EMBL" id="JASMWN010000037">
    <property type="protein sequence ID" value="MDU9006948.1"/>
    <property type="molecule type" value="Genomic_DNA"/>
</dbReference>
<gene>
    <name evidence="2" type="ORF">QO231_24270</name>
</gene>
<dbReference type="SUPFAM" id="SSF47413">
    <property type="entry name" value="lambda repressor-like DNA-binding domains"/>
    <property type="match status" value="1"/>
</dbReference>
<protein>
    <submittedName>
        <fullName evidence="2">Helix-turn-helix transcriptional regulator</fullName>
    </submittedName>
</protein>
<dbReference type="PROSITE" id="PS50943">
    <property type="entry name" value="HTH_CROC1"/>
    <property type="match status" value="1"/>
</dbReference>